<dbReference type="PROSITE" id="PS00463">
    <property type="entry name" value="ZN2_CY6_FUNGAL_1"/>
    <property type="match status" value="1"/>
</dbReference>
<gene>
    <name evidence="9" type="ORF">Micbo1qcDRAFT_200584</name>
</gene>
<evidence type="ECO:0000256" key="4">
    <source>
        <dbReference type="ARBA" id="ARBA00023125"/>
    </source>
</evidence>
<organism evidence="9 10">
    <name type="scientific">Microdochium bolleyi</name>
    <dbReference type="NCBI Taxonomy" id="196109"/>
    <lineage>
        <taxon>Eukaryota</taxon>
        <taxon>Fungi</taxon>
        <taxon>Dikarya</taxon>
        <taxon>Ascomycota</taxon>
        <taxon>Pezizomycotina</taxon>
        <taxon>Sordariomycetes</taxon>
        <taxon>Xylariomycetidae</taxon>
        <taxon>Xylariales</taxon>
        <taxon>Microdochiaceae</taxon>
        <taxon>Microdochium</taxon>
    </lineage>
</organism>
<dbReference type="GO" id="GO:0000978">
    <property type="term" value="F:RNA polymerase II cis-regulatory region sequence-specific DNA binding"/>
    <property type="evidence" value="ECO:0007669"/>
    <property type="project" value="TreeGrafter"/>
</dbReference>
<dbReference type="CDD" id="cd00067">
    <property type="entry name" value="GAL4"/>
    <property type="match status" value="1"/>
</dbReference>
<feature type="domain" description="Zn(2)-C6 fungal-type" evidence="8">
    <location>
        <begin position="19"/>
        <end position="49"/>
    </location>
</feature>
<evidence type="ECO:0000256" key="6">
    <source>
        <dbReference type="ARBA" id="ARBA00023242"/>
    </source>
</evidence>
<keyword evidence="1" id="KW-0479">Metal-binding</keyword>
<evidence type="ECO:0000313" key="10">
    <source>
        <dbReference type="Proteomes" id="UP000070501"/>
    </source>
</evidence>
<dbReference type="InterPro" id="IPR051430">
    <property type="entry name" value="Fungal_TF_Env_Response"/>
</dbReference>
<feature type="compositionally biased region" description="Low complexity" evidence="7">
    <location>
        <begin position="71"/>
        <end position="100"/>
    </location>
</feature>
<evidence type="ECO:0000256" key="2">
    <source>
        <dbReference type="ARBA" id="ARBA00022833"/>
    </source>
</evidence>
<keyword evidence="2" id="KW-0862">Zinc</keyword>
<dbReference type="InterPro" id="IPR036864">
    <property type="entry name" value="Zn2-C6_fun-type_DNA-bd_sf"/>
</dbReference>
<dbReference type="GO" id="GO:0008270">
    <property type="term" value="F:zinc ion binding"/>
    <property type="evidence" value="ECO:0007669"/>
    <property type="project" value="InterPro"/>
</dbReference>
<proteinExistence type="predicted"/>
<dbReference type="Proteomes" id="UP000070501">
    <property type="component" value="Unassembled WGS sequence"/>
</dbReference>
<dbReference type="SUPFAM" id="SSF57701">
    <property type="entry name" value="Zn2/Cys6 DNA-binding domain"/>
    <property type="match status" value="1"/>
</dbReference>
<dbReference type="InParanoid" id="A0A136JDB3"/>
<dbReference type="Pfam" id="PF00172">
    <property type="entry name" value="Zn_clus"/>
    <property type="match status" value="1"/>
</dbReference>
<keyword evidence="4" id="KW-0238">DNA-binding</keyword>
<dbReference type="InterPro" id="IPR001138">
    <property type="entry name" value="Zn2Cys6_DnaBD"/>
</dbReference>
<feature type="region of interest" description="Disordered" evidence="7">
    <location>
        <begin position="54"/>
        <end position="134"/>
    </location>
</feature>
<feature type="compositionally biased region" description="Pro residues" evidence="7">
    <location>
        <begin position="61"/>
        <end position="70"/>
    </location>
</feature>
<dbReference type="Pfam" id="PF04082">
    <property type="entry name" value="Fungal_trans"/>
    <property type="match status" value="1"/>
</dbReference>
<dbReference type="InterPro" id="IPR007219">
    <property type="entry name" value="XnlR_reg_dom"/>
</dbReference>
<evidence type="ECO:0000313" key="9">
    <source>
        <dbReference type="EMBL" id="KXJ95153.1"/>
    </source>
</evidence>
<evidence type="ECO:0000256" key="3">
    <source>
        <dbReference type="ARBA" id="ARBA00023015"/>
    </source>
</evidence>
<dbReference type="PANTHER" id="PTHR31944">
    <property type="entry name" value="HEME-RESPONSIVE ZINC FINGER TRANSCRIPTION FACTOR HAP1"/>
    <property type="match status" value="1"/>
</dbReference>
<evidence type="ECO:0000256" key="5">
    <source>
        <dbReference type="ARBA" id="ARBA00023163"/>
    </source>
</evidence>
<dbReference type="OrthoDB" id="4337792at2759"/>
<feature type="compositionally biased region" description="Polar residues" evidence="7">
    <location>
        <begin position="101"/>
        <end position="128"/>
    </location>
</feature>
<keyword evidence="5" id="KW-0804">Transcription</keyword>
<dbReference type="PROSITE" id="PS50048">
    <property type="entry name" value="ZN2_CY6_FUNGAL_2"/>
    <property type="match status" value="1"/>
</dbReference>
<evidence type="ECO:0000259" key="8">
    <source>
        <dbReference type="PROSITE" id="PS50048"/>
    </source>
</evidence>
<dbReference type="PANTHER" id="PTHR31944:SF131">
    <property type="entry name" value="HEME-RESPONSIVE ZINC FINGER TRANSCRIPTION FACTOR HAP1"/>
    <property type="match status" value="1"/>
</dbReference>
<dbReference type="GO" id="GO:0001228">
    <property type="term" value="F:DNA-binding transcription activator activity, RNA polymerase II-specific"/>
    <property type="evidence" value="ECO:0007669"/>
    <property type="project" value="TreeGrafter"/>
</dbReference>
<keyword evidence="6" id="KW-0539">Nucleus</keyword>
<keyword evidence="3" id="KW-0805">Transcription regulation</keyword>
<dbReference type="GO" id="GO:0005634">
    <property type="term" value="C:nucleus"/>
    <property type="evidence" value="ECO:0007669"/>
    <property type="project" value="TreeGrafter"/>
</dbReference>
<name>A0A136JDB3_9PEZI</name>
<reference evidence="10" key="1">
    <citation type="submission" date="2016-02" db="EMBL/GenBank/DDBJ databases">
        <title>Draft genome sequence of Microdochium bolleyi, a fungal endophyte of beachgrass.</title>
        <authorList>
            <consortium name="DOE Joint Genome Institute"/>
            <person name="David A.S."/>
            <person name="May G."/>
            <person name="Haridas S."/>
            <person name="Lim J."/>
            <person name="Wang M."/>
            <person name="Labutti K."/>
            <person name="Lipzen A."/>
            <person name="Barry K."/>
            <person name="Grigoriev I.V."/>
        </authorList>
    </citation>
    <scope>NUCLEOTIDE SEQUENCE [LARGE SCALE GENOMIC DNA]</scope>
    <source>
        <strain evidence="10">J235TASD1</strain>
    </source>
</reference>
<dbReference type="GO" id="GO:0006351">
    <property type="term" value="P:DNA-templated transcription"/>
    <property type="evidence" value="ECO:0007669"/>
    <property type="project" value="InterPro"/>
</dbReference>
<keyword evidence="10" id="KW-1185">Reference proteome</keyword>
<dbReference type="EMBL" id="KQ964246">
    <property type="protein sequence ID" value="KXJ95153.1"/>
    <property type="molecule type" value="Genomic_DNA"/>
</dbReference>
<evidence type="ECO:0000256" key="1">
    <source>
        <dbReference type="ARBA" id="ARBA00022723"/>
    </source>
</evidence>
<dbReference type="Gene3D" id="4.10.240.10">
    <property type="entry name" value="Zn(2)-C6 fungal-type DNA-binding domain"/>
    <property type="match status" value="1"/>
</dbReference>
<protein>
    <recommendedName>
        <fullName evidence="8">Zn(2)-C6 fungal-type domain-containing protein</fullName>
    </recommendedName>
</protein>
<sequence>MNIAAAARVDRRRRRPALACVNCRRSKIRCDRQVPCQNCAKAKNKTCVFDDARARASGSPPAEPAWPSAPAPGVSPLSRSPLSGPGCGPLPVSLPGSGRSTAPSTVSHDDASSASATNPSLAATSVSSRHADALQHRVDELERRLARAEKSSRHRDWTAHVPTAKEPDQIVPLGPRTDMHSMPRAIMSKTRYFGQSHWANTALLYKTILDMFHSEVVRSIDSEAVVLLNKCKTLGQRIKARRMPAMCTSTPSRDLPPRHIADQLVDNYLRISESVHRVVHVPTFRSRYEQVWAAPDAVDQAFMVQLHLVMAIGSTVLDADFSMRNTAVRWVYEAQWWMIAPSFKKRLTMTDLQSMILACLAREFVGVDADLTWMPVGWLLRVAIQMGLHRDPSRLPPTDVLQAEMRRRLWGTILELNVQTSLSTGSPVLLSLSDFDTEPPADMDDDDLAATTSSTALVRDAGKCTDTTLPLALRATLPIRLAICRFLNDLGAVNAYDRTMELHENLAGIHRSVSRRLAAAETSGRKLSLYQRQVFDCTVRHYFLAIHIPHQEMALKEPAYAFTRTTILDNALKISLAYCPPHVYHHAGHDVPGSTVSEQDTDLSRLAAVASGTFRWIPVCAALLIGLDLQDKLRDEAPFNTPVRPDLLNVIKVILVWCLRRIKAGDMNCKGYVFMKAQWVLIDGLMAGKSLQELPKTMIATSTETIRQVLVILEDQARQMLPEEGGGSWDPMQVPTDRMINMEEDWDGMGGFFLDFLGLEPIDHAFDTPGLLPPSQPWV</sequence>
<dbReference type="SMART" id="SM00066">
    <property type="entry name" value="GAL4"/>
    <property type="match status" value="1"/>
</dbReference>
<dbReference type="STRING" id="196109.A0A136JDB3"/>
<accession>A0A136JDB3</accession>
<dbReference type="CDD" id="cd12148">
    <property type="entry name" value="fungal_TF_MHR"/>
    <property type="match status" value="1"/>
</dbReference>
<dbReference type="SMART" id="SM00906">
    <property type="entry name" value="Fungal_trans"/>
    <property type="match status" value="1"/>
</dbReference>
<evidence type="ECO:0000256" key="7">
    <source>
        <dbReference type="SAM" id="MobiDB-lite"/>
    </source>
</evidence>
<dbReference type="AlphaFoldDB" id="A0A136JDB3"/>